<dbReference type="SUPFAM" id="SSF52172">
    <property type="entry name" value="CheY-like"/>
    <property type="match status" value="1"/>
</dbReference>
<dbReference type="EMBL" id="RAPK01000011">
    <property type="protein sequence ID" value="RKD69579.1"/>
    <property type="molecule type" value="Genomic_DNA"/>
</dbReference>
<dbReference type="SMART" id="SM00850">
    <property type="entry name" value="LytTR"/>
    <property type="match status" value="1"/>
</dbReference>
<dbReference type="PANTHER" id="PTHR44591:SF3">
    <property type="entry name" value="RESPONSE REGULATORY DOMAIN-CONTAINING PROTEIN"/>
    <property type="match status" value="1"/>
</dbReference>
<evidence type="ECO:0000256" key="1">
    <source>
        <dbReference type="ARBA" id="ARBA00022553"/>
    </source>
</evidence>
<dbReference type="InterPro" id="IPR050595">
    <property type="entry name" value="Bact_response_regulator"/>
</dbReference>
<evidence type="ECO:0000259" key="4">
    <source>
        <dbReference type="PROSITE" id="PS50930"/>
    </source>
</evidence>
<dbReference type="InterPro" id="IPR007492">
    <property type="entry name" value="LytTR_DNA-bd_dom"/>
</dbReference>
<keyword evidence="1 2" id="KW-0597">Phosphoprotein</keyword>
<name>A0A419UWS9_9BACL</name>
<dbReference type="Gene3D" id="3.40.50.2300">
    <property type="match status" value="1"/>
</dbReference>
<dbReference type="Proteomes" id="UP000285120">
    <property type="component" value="Unassembled WGS sequence"/>
</dbReference>
<evidence type="ECO:0000259" key="3">
    <source>
        <dbReference type="PROSITE" id="PS50110"/>
    </source>
</evidence>
<feature type="domain" description="HTH LytTR-type" evidence="4">
    <location>
        <begin position="179"/>
        <end position="240"/>
    </location>
</feature>
<keyword evidence="6" id="KW-1185">Reference proteome</keyword>
<organism evidence="5 6">
    <name type="scientific">Sinobaca qinghaiensis</name>
    <dbReference type="NCBI Taxonomy" id="342944"/>
    <lineage>
        <taxon>Bacteria</taxon>
        <taxon>Bacillati</taxon>
        <taxon>Bacillota</taxon>
        <taxon>Bacilli</taxon>
        <taxon>Bacillales</taxon>
        <taxon>Sporolactobacillaceae</taxon>
        <taxon>Sinobaca</taxon>
    </lineage>
</organism>
<feature type="domain" description="Response regulatory" evidence="3">
    <location>
        <begin position="3"/>
        <end position="120"/>
    </location>
</feature>
<dbReference type="PANTHER" id="PTHR44591">
    <property type="entry name" value="STRESS RESPONSE REGULATOR PROTEIN 1"/>
    <property type="match status" value="1"/>
</dbReference>
<evidence type="ECO:0000256" key="2">
    <source>
        <dbReference type="PROSITE-ProRule" id="PRU00169"/>
    </source>
</evidence>
<sequence>MDHILIIEDDENIQEYLKKALLEIDADLRILFSVSAARALQLAREYTISLFIIDIQLQDYKGTDLAKELRRLAEYKHTPMIFATAIATEELHAYRELKCYSYLIKPFTIEEVKQAFNEVFDYIRSMQPRIRTIRIEQKGMIFEYRLNDIVFVESFRKKMAIHMKTFEGGLVTETIAGYTLKNIAELLKNGSFQQCHKSFIINAEFIERINKVENTVKLSGVNQTIPIGTKYREPLLKEIK</sequence>
<dbReference type="Pfam" id="PF04397">
    <property type="entry name" value="LytTR"/>
    <property type="match status" value="1"/>
</dbReference>
<proteinExistence type="predicted"/>
<accession>A0A419UWS9</accession>
<dbReference type="GO" id="GO:0003677">
    <property type="term" value="F:DNA binding"/>
    <property type="evidence" value="ECO:0007669"/>
    <property type="project" value="InterPro"/>
</dbReference>
<evidence type="ECO:0000313" key="5">
    <source>
        <dbReference type="EMBL" id="RKD69579.1"/>
    </source>
</evidence>
<dbReference type="Gene3D" id="2.40.50.1020">
    <property type="entry name" value="LytTr DNA-binding domain"/>
    <property type="match status" value="1"/>
</dbReference>
<gene>
    <name evidence="5" type="ORF">ATL39_2999</name>
</gene>
<dbReference type="AlphaFoldDB" id="A0A419UWS9"/>
<dbReference type="InterPro" id="IPR001789">
    <property type="entry name" value="Sig_transdc_resp-reg_receiver"/>
</dbReference>
<dbReference type="PROSITE" id="PS50110">
    <property type="entry name" value="RESPONSE_REGULATORY"/>
    <property type="match status" value="1"/>
</dbReference>
<feature type="modified residue" description="4-aspartylphosphate" evidence="2">
    <location>
        <position position="54"/>
    </location>
</feature>
<dbReference type="Pfam" id="PF00072">
    <property type="entry name" value="Response_reg"/>
    <property type="match status" value="1"/>
</dbReference>
<dbReference type="CDD" id="cd00156">
    <property type="entry name" value="REC"/>
    <property type="match status" value="1"/>
</dbReference>
<comment type="caution">
    <text evidence="5">The sequence shown here is derived from an EMBL/GenBank/DDBJ whole genome shotgun (WGS) entry which is preliminary data.</text>
</comment>
<dbReference type="RefSeq" id="WP_170146949.1">
    <property type="nucleotide sequence ID" value="NZ_RAPK01000011.1"/>
</dbReference>
<dbReference type="GO" id="GO:0000160">
    <property type="term" value="P:phosphorelay signal transduction system"/>
    <property type="evidence" value="ECO:0007669"/>
    <property type="project" value="InterPro"/>
</dbReference>
<reference evidence="5 6" key="1">
    <citation type="submission" date="2018-09" db="EMBL/GenBank/DDBJ databases">
        <title>Genomic Encyclopedia of Archaeal and Bacterial Type Strains, Phase II (KMG-II): from individual species to whole genera.</title>
        <authorList>
            <person name="Goeker M."/>
        </authorList>
    </citation>
    <scope>NUCLEOTIDE SEQUENCE [LARGE SCALE GENOMIC DNA]</scope>
    <source>
        <strain evidence="5 6">DSM 17008</strain>
    </source>
</reference>
<evidence type="ECO:0000313" key="6">
    <source>
        <dbReference type="Proteomes" id="UP000285120"/>
    </source>
</evidence>
<protein>
    <submittedName>
        <fullName evidence="5">LytTR family two component transcriptional regulator</fullName>
    </submittedName>
</protein>
<dbReference type="PROSITE" id="PS50930">
    <property type="entry name" value="HTH_LYTTR"/>
    <property type="match status" value="1"/>
</dbReference>
<dbReference type="InterPro" id="IPR011006">
    <property type="entry name" value="CheY-like_superfamily"/>
</dbReference>
<dbReference type="SMART" id="SM00448">
    <property type="entry name" value="REC"/>
    <property type="match status" value="1"/>
</dbReference>